<evidence type="ECO:0000313" key="4">
    <source>
        <dbReference type="Proteomes" id="UP000184932"/>
    </source>
</evidence>
<gene>
    <name evidence="3" type="ORF">SAMN05444002_2345</name>
</gene>
<reference evidence="4" key="1">
    <citation type="submission" date="2016-11" db="EMBL/GenBank/DDBJ databases">
        <authorList>
            <person name="Varghese N."/>
            <person name="Submissions S."/>
        </authorList>
    </citation>
    <scope>NUCLEOTIDE SEQUENCE [LARGE SCALE GENOMIC DNA]</scope>
    <source>
        <strain evidence="4">DSM 29440</strain>
    </source>
</reference>
<dbReference type="STRING" id="1217970.SAMN05444002_2345"/>
<evidence type="ECO:0000313" key="3">
    <source>
        <dbReference type="EMBL" id="SIO04720.1"/>
    </source>
</evidence>
<evidence type="ECO:0000256" key="1">
    <source>
        <dbReference type="SAM" id="SignalP"/>
    </source>
</evidence>
<evidence type="ECO:0000259" key="2">
    <source>
        <dbReference type="Pfam" id="PF13020"/>
    </source>
</evidence>
<dbReference type="InterPro" id="IPR024975">
    <property type="entry name" value="NOV_C"/>
</dbReference>
<protein>
    <recommendedName>
        <fullName evidence="2">Protein NO VEIN C-terminal domain-containing protein</fullName>
    </recommendedName>
</protein>
<dbReference type="Proteomes" id="UP000184932">
    <property type="component" value="Unassembled WGS sequence"/>
</dbReference>
<accession>A0A1N6GAY9</accession>
<sequence>MWGVRAVKGSLKVRTCAAALFTGSLAAMAEGPWSDPENDAIVADYFDMLADDLCGRRYNKAEHNRALQSEIGRSRGSIEFKHCNISAALLGFAQPIITGYLPRYNIQDSLKEAIDRWLRKNPEWVERLPRVSRTSGMAERRPLFAGVPPTLRNAPPSEEEEQVRAIARHFDVAARDERNRALGTAGEELALDHERDSLRRAGRGDLARQVVWTSREEGDGAGYDIASFTPEGLPRLLEVKTTNGPDRTPFHISRNEIRVATARREEWHLFRLYNFAREPGLFELRPPLEDHVTLSATSFRAGFD</sequence>
<dbReference type="Pfam" id="PF13020">
    <property type="entry name" value="NOV_C"/>
    <property type="match status" value="1"/>
</dbReference>
<dbReference type="AlphaFoldDB" id="A0A1N6GAY9"/>
<name>A0A1N6GAY9_9RHOB</name>
<feature type="signal peptide" evidence="1">
    <location>
        <begin position="1"/>
        <end position="29"/>
    </location>
</feature>
<organism evidence="3 4">
    <name type="scientific">Vannielia litorea</name>
    <dbReference type="NCBI Taxonomy" id="1217970"/>
    <lineage>
        <taxon>Bacteria</taxon>
        <taxon>Pseudomonadati</taxon>
        <taxon>Pseudomonadota</taxon>
        <taxon>Alphaproteobacteria</taxon>
        <taxon>Rhodobacterales</taxon>
        <taxon>Paracoccaceae</taxon>
        <taxon>Vannielia</taxon>
    </lineage>
</organism>
<keyword evidence="4" id="KW-1185">Reference proteome</keyword>
<feature type="chain" id="PRO_5012319925" description="Protein NO VEIN C-terminal domain-containing protein" evidence="1">
    <location>
        <begin position="30"/>
        <end position="304"/>
    </location>
</feature>
<feature type="domain" description="Protein NO VEIN C-terminal" evidence="2">
    <location>
        <begin position="186"/>
        <end position="282"/>
    </location>
</feature>
<keyword evidence="1" id="KW-0732">Signal</keyword>
<dbReference type="EMBL" id="FSRL01000001">
    <property type="protein sequence ID" value="SIO04720.1"/>
    <property type="molecule type" value="Genomic_DNA"/>
</dbReference>
<proteinExistence type="predicted"/>